<feature type="domain" description="ABC transporter" evidence="7">
    <location>
        <begin position="9"/>
        <end position="40"/>
    </location>
</feature>
<evidence type="ECO:0000256" key="5">
    <source>
        <dbReference type="ARBA" id="ARBA00022967"/>
    </source>
</evidence>
<evidence type="ECO:0000256" key="1">
    <source>
        <dbReference type="ARBA" id="ARBA00022448"/>
    </source>
</evidence>
<name>A0A7H4N4J0_9ENTR</name>
<dbReference type="InterPro" id="IPR003439">
    <property type="entry name" value="ABC_transporter-like_ATP-bd"/>
</dbReference>
<evidence type="ECO:0000256" key="3">
    <source>
        <dbReference type="ARBA" id="ARBA00022741"/>
    </source>
</evidence>
<reference evidence="8 9" key="1">
    <citation type="submission" date="2018-06" db="EMBL/GenBank/DDBJ databases">
        <authorList>
            <consortium name="Pathogen Informatics"/>
            <person name="Doyle S."/>
        </authorList>
    </citation>
    <scope>NUCLEOTIDE SEQUENCE [LARGE SCALE GENOMIC DNA]</scope>
    <source>
        <strain evidence="8 9">NCTC11685</strain>
    </source>
</reference>
<evidence type="ECO:0000256" key="6">
    <source>
        <dbReference type="ARBA" id="ARBA00023136"/>
    </source>
</evidence>
<sequence length="113" mass="12280">MKTPDAGTAVGTLSGGNQQKVVISRWLNHDVNILIFDEPTRGIDVGAKSEIYQIMRDLTAQGISIIMISSELPEVIGVSDRVMVFRDGNIVAELENDQINSTMIMLHAAGNII</sequence>
<dbReference type="GO" id="GO:0016887">
    <property type="term" value="F:ATP hydrolysis activity"/>
    <property type="evidence" value="ECO:0007669"/>
    <property type="project" value="InterPro"/>
</dbReference>
<dbReference type="AlphaFoldDB" id="A0A7H4N4J0"/>
<dbReference type="InterPro" id="IPR050107">
    <property type="entry name" value="ABC_carbohydrate_import_ATPase"/>
</dbReference>
<evidence type="ECO:0000313" key="8">
    <source>
        <dbReference type="EMBL" id="STV78029.1"/>
    </source>
</evidence>
<dbReference type="Proteomes" id="UP000254863">
    <property type="component" value="Unassembled WGS sequence"/>
</dbReference>
<evidence type="ECO:0000313" key="9">
    <source>
        <dbReference type="Proteomes" id="UP000254863"/>
    </source>
</evidence>
<accession>A0A7H4N4J0</accession>
<dbReference type="Pfam" id="PF00005">
    <property type="entry name" value="ABC_tran"/>
    <property type="match status" value="1"/>
</dbReference>
<evidence type="ECO:0000259" key="7">
    <source>
        <dbReference type="Pfam" id="PF00005"/>
    </source>
</evidence>
<keyword evidence="1" id="KW-0813">Transport</keyword>
<evidence type="ECO:0000256" key="2">
    <source>
        <dbReference type="ARBA" id="ARBA00022475"/>
    </source>
</evidence>
<keyword evidence="8" id="KW-0378">Hydrolase</keyword>
<organism evidence="8 9">
    <name type="scientific">Klebsiella michiganensis</name>
    <dbReference type="NCBI Taxonomy" id="1134687"/>
    <lineage>
        <taxon>Bacteria</taxon>
        <taxon>Pseudomonadati</taxon>
        <taxon>Pseudomonadota</taxon>
        <taxon>Gammaproteobacteria</taxon>
        <taxon>Enterobacterales</taxon>
        <taxon>Enterobacteriaceae</taxon>
        <taxon>Klebsiella/Raoultella group</taxon>
        <taxon>Klebsiella</taxon>
    </lineage>
</organism>
<dbReference type="SUPFAM" id="SSF52540">
    <property type="entry name" value="P-loop containing nucleoside triphosphate hydrolases"/>
    <property type="match status" value="1"/>
</dbReference>
<keyword evidence="5" id="KW-1278">Translocase</keyword>
<protein>
    <submittedName>
        <fullName evidence="8">D-xylose transport ATP-binding protein XylG</fullName>
        <ecNumber evidence="8">3.6.3.17</ecNumber>
    </submittedName>
</protein>
<evidence type="ECO:0000256" key="4">
    <source>
        <dbReference type="ARBA" id="ARBA00022840"/>
    </source>
</evidence>
<dbReference type="PANTHER" id="PTHR43790">
    <property type="entry name" value="CARBOHYDRATE TRANSPORT ATP-BINDING PROTEIN MG119-RELATED"/>
    <property type="match status" value="1"/>
</dbReference>
<proteinExistence type="predicted"/>
<keyword evidence="3" id="KW-0547">Nucleotide-binding</keyword>
<keyword evidence="4 8" id="KW-0067">ATP-binding</keyword>
<dbReference type="Gene3D" id="3.40.50.300">
    <property type="entry name" value="P-loop containing nucleotide triphosphate hydrolases"/>
    <property type="match status" value="1"/>
</dbReference>
<dbReference type="PANTHER" id="PTHR43790:SF3">
    <property type="entry name" value="D-ALLOSE IMPORT ATP-BINDING PROTEIN ALSA-RELATED"/>
    <property type="match status" value="1"/>
</dbReference>
<dbReference type="EC" id="3.6.3.17" evidence="8"/>
<gene>
    <name evidence="8" type="primary">rbsA_3</name>
    <name evidence="8" type="ORF">NCTC11685_01955</name>
</gene>
<dbReference type="EMBL" id="UGMS01000001">
    <property type="protein sequence ID" value="STV78029.1"/>
    <property type="molecule type" value="Genomic_DNA"/>
</dbReference>
<keyword evidence="2" id="KW-1003">Cell membrane</keyword>
<keyword evidence="6" id="KW-0472">Membrane</keyword>
<comment type="caution">
    <text evidence="8">The sequence shown here is derived from an EMBL/GenBank/DDBJ whole genome shotgun (WGS) entry which is preliminary data.</text>
</comment>
<dbReference type="GO" id="GO:0005524">
    <property type="term" value="F:ATP binding"/>
    <property type="evidence" value="ECO:0007669"/>
    <property type="project" value="UniProtKB-KW"/>
</dbReference>
<dbReference type="InterPro" id="IPR027417">
    <property type="entry name" value="P-loop_NTPase"/>
</dbReference>